<protein>
    <submittedName>
        <fullName evidence="1">Uncharacterized protein</fullName>
    </submittedName>
</protein>
<evidence type="ECO:0000313" key="1">
    <source>
        <dbReference type="EMBL" id="TWF77338.1"/>
    </source>
</evidence>
<proteinExistence type="predicted"/>
<organism evidence="1 2">
    <name type="scientific">Pseudonocardia hierapolitana</name>
    <dbReference type="NCBI Taxonomy" id="1128676"/>
    <lineage>
        <taxon>Bacteria</taxon>
        <taxon>Bacillati</taxon>
        <taxon>Actinomycetota</taxon>
        <taxon>Actinomycetes</taxon>
        <taxon>Pseudonocardiales</taxon>
        <taxon>Pseudonocardiaceae</taxon>
        <taxon>Pseudonocardia</taxon>
    </lineage>
</organism>
<sequence length="83" mass="9512">MGEAADEAEARLAIAREQGRASVNFNQRTGRYRWTVVMDEGKTSHGWADTEDDAWWYCKEAVNRPFRGVRRVMKTRRAGIPPA</sequence>
<evidence type="ECO:0000313" key="2">
    <source>
        <dbReference type="Proteomes" id="UP000321261"/>
    </source>
</evidence>
<reference evidence="1 2" key="1">
    <citation type="submission" date="2019-06" db="EMBL/GenBank/DDBJ databases">
        <title>Sequencing the genomes of 1000 actinobacteria strains.</title>
        <authorList>
            <person name="Klenk H.-P."/>
        </authorList>
    </citation>
    <scope>NUCLEOTIDE SEQUENCE [LARGE SCALE GENOMIC DNA]</scope>
    <source>
        <strain evidence="1 2">DSM 45671</strain>
    </source>
</reference>
<comment type="caution">
    <text evidence="1">The sequence shown here is derived from an EMBL/GenBank/DDBJ whole genome shotgun (WGS) entry which is preliminary data.</text>
</comment>
<gene>
    <name evidence="1" type="ORF">FHX44_113246</name>
</gene>
<dbReference type="RefSeq" id="WP_147256535.1">
    <property type="nucleotide sequence ID" value="NZ_VIWU01000001.1"/>
</dbReference>
<accession>A0A561SR45</accession>
<dbReference type="AlphaFoldDB" id="A0A561SR45"/>
<name>A0A561SR45_9PSEU</name>
<dbReference type="OrthoDB" id="8732661at2"/>
<dbReference type="EMBL" id="VIWU01000001">
    <property type="protein sequence ID" value="TWF77338.1"/>
    <property type="molecule type" value="Genomic_DNA"/>
</dbReference>
<dbReference type="Proteomes" id="UP000321261">
    <property type="component" value="Unassembled WGS sequence"/>
</dbReference>
<keyword evidence="2" id="KW-1185">Reference proteome</keyword>